<organism evidence="1 2">
    <name type="scientific">Ceriporiopsis subvermispora (strain B)</name>
    <name type="common">White-rot fungus</name>
    <name type="synonym">Gelatoporia subvermispora</name>
    <dbReference type="NCBI Taxonomy" id="914234"/>
    <lineage>
        <taxon>Eukaryota</taxon>
        <taxon>Fungi</taxon>
        <taxon>Dikarya</taxon>
        <taxon>Basidiomycota</taxon>
        <taxon>Agaricomycotina</taxon>
        <taxon>Agaricomycetes</taxon>
        <taxon>Polyporales</taxon>
        <taxon>Gelatoporiaceae</taxon>
        <taxon>Gelatoporia</taxon>
    </lineage>
</organism>
<accession>M2Q388</accession>
<evidence type="ECO:0000313" key="2">
    <source>
        <dbReference type="Proteomes" id="UP000016930"/>
    </source>
</evidence>
<gene>
    <name evidence="1" type="ORF">CERSUDRAFT_100607</name>
</gene>
<dbReference type="Proteomes" id="UP000016930">
    <property type="component" value="Unassembled WGS sequence"/>
</dbReference>
<dbReference type="AlphaFoldDB" id="M2Q388"/>
<dbReference type="HOGENOM" id="CLU_2739795_0_0_1"/>
<sequence length="71" mass="7825">MTSIIESVWFYVIANFGDLNTLGTIAPGISAEVITTITIGLIVQHFFAMRVWLSTPPDFDQPGRVELKDLG</sequence>
<dbReference type="EMBL" id="KB445821">
    <property type="protein sequence ID" value="EMD31263.1"/>
    <property type="molecule type" value="Genomic_DNA"/>
</dbReference>
<protein>
    <submittedName>
        <fullName evidence="1">Uncharacterized protein</fullName>
    </submittedName>
</protein>
<name>M2Q388_CERS8</name>
<keyword evidence="2" id="KW-1185">Reference proteome</keyword>
<reference evidence="1 2" key="1">
    <citation type="journal article" date="2012" name="Proc. Natl. Acad. Sci. U.S.A.">
        <title>Comparative genomics of Ceriporiopsis subvermispora and Phanerochaete chrysosporium provide insight into selective ligninolysis.</title>
        <authorList>
            <person name="Fernandez-Fueyo E."/>
            <person name="Ruiz-Duenas F.J."/>
            <person name="Ferreira P."/>
            <person name="Floudas D."/>
            <person name="Hibbett D.S."/>
            <person name="Canessa P."/>
            <person name="Larrondo L.F."/>
            <person name="James T.Y."/>
            <person name="Seelenfreund D."/>
            <person name="Lobos S."/>
            <person name="Polanco R."/>
            <person name="Tello M."/>
            <person name="Honda Y."/>
            <person name="Watanabe T."/>
            <person name="Watanabe T."/>
            <person name="Ryu J.S."/>
            <person name="Kubicek C.P."/>
            <person name="Schmoll M."/>
            <person name="Gaskell J."/>
            <person name="Hammel K.E."/>
            <person name="St John F.J."/>
            <person name="Vanden Wymelenberg A."/>
            <person name="Sabat G."/>
            <person name="Splinter BonDurant S."/>
            <person name="Syed K."/>
            <person name="Yadav J.S."/>
            <person name="Doddapaneni H."/>
            <person name="Subramanian V."/>
            <person name="Lavin J.L."/>
            <person name="Oguiza J.A."/>
            <person name="Perez G."/>
            <person name="Pisabarro A.G."/>
            <person name="Ramirez L."/>
            <person name="Santoyo F."/>
            <person name="Master E."/>
            <person name="Coutinho P.M."/>
            <person name="Henrissat B."/>
            <person name="Lombard V."/>
            <person name="Magnuson J.K."/>
            <person name="Kuees U."/>
            <person name="Hori C."/>
            <person name="Igarashi K."/>
            <person name="Samejima M."/>
            <person name="Held B.W."/>
            <person name="Barry K.W."/>
            <person name="LaButti K.M."/>
            <person name="Lapidus A."/>
            <person name="Lindquist E.A."/>
            <person name="Lucas S.M."/>
            <person name="Riley R."/>
            <person name="Salamov A.A."/>
            <person name="Hoffmeister D."/>
            <person name="Schwenk D."/>
            <person name="Hadar Y."/>
            <person name="Yarden O."/>
            <person name="de Vries R.P."/>
            <person name="Wiebenga A."/>
            <person name="Stenlid J."/>
            <person name="Eastwood D."/>
            <person name="Grigoriev I.V."/>
            <person name="Berka R.M."/>
            <person name="Blanchette R.A."/>
            <person name="Kersten P."/>
            <person name="Martinez A.T."/>
            <person name="Vicuna R."/>
            <person name="Cullen D."/>
        </authorList>
    </citation>
    <scope>NUCLEOTIDE SEQUENCE [LARGE SCALE GENOMIC DNA]</scope>
    <source>
        <strain evidence="1 2">B</strain>
    </source>
</reference>
<proteinExistence type="predicted"/>
<evidence type="ECO:0000313" key="1">
    <source>
        <dbReference type="EMBL" id="EMD31263.1"/>
    </source>
</evidence>